<evidence type="ECO:0000256" key="1">
    <source>
        <dbReference type="ARBA" id="ARBA00008791"/>
    </source>
</evidence>
<protein>
    <submittedName>
        <fullName evidence="3">Universal stress protein</fullName>
    </submittedName>
</protein>
<dbReference type="InterPro" id="IPR006016">
    <property type="entry name" value="UspA"/>
</dbReference>
<keyword evidence="4" id="KW-1185">Reference proteome</keyword>
<dbReference type="CDD" id="cd00293">
    <property type="entry name" value="USP-like"/>
    <property type="match status" value="1"/>
</dbReference>
<reference evidence="3 4" key="1">
    <citation type="submission" date="2018-10" db="EMBL/GenBank/DDBJ databases">
        <title>Natrarchaeobius chitinivorans gen. nov., sp. nov., and Natrarchaeobius haloalkaliphilus sp. nov., alkaliphilic, chitin-utilizing haloarchaea from hypersaline alkaline lakes.</title>
        <authorList>
            <person name="Sorokin D.Y."/>
            <person name="Elcheninov A.G."/>
            <person name="Kostrikina N.A."/>
            <person name="Bale N.J."/>
            <person name="Sinninghe Damste J.S."/>
            <person name="Khijniak T.V."/>
            <person name="Kublanov I.V."/>
            <person name="Toshchakov S.V."/>
        </authorList>
    </citation>
    <scope>NUCLEOTIDE SEQUENCE [LARGE SCALE GENOMIC DNA]</scope>
    <source>
        <strain evidence="3 4">AArcht-Sl</strain>
    </source>
</reference>
<dbReference type="PRINTS" id="PR01438">
    <property type="entry name" value="UNVRSLSTRESS"/>
</dbReference>
<sequence length="143" mass="15444">MYQVLLPVDSNEDRAIDAANVVRSLPGPPGDVHVTILNVQKELDVSDGDGNARSEDWYDETDFPPAIDAVKRHLEDDGFVVETRREHTDPAEGIITVAAEIGADQIVMSGRKRTPAGKVLFGSVTQSVLLNAETSVTAVMTDD</sequence>
<comment type="similarity">
    <text evidence="1">Belongs to the universal stress protein A family.</text>
</comment>
<dbReference type="Gene3D" id="3.40.50.620">
    <property type="entry name" value="HUPs"/>
    <property type="match status" value="1"/>
</dbReference>
<feature type="domain" description="UspA" evidence="2">
    <location>
        <begin position="3"/>
        <end position="139"/>
    </location>
</feature>
<dbReference type="OrthoDB" id="281037at2157"/>
<dbReference type="InterPro" id="IPR014729">
    <property type="entry name" value="Rossmann-like_a/b/a_fold"/>
</dbReference>
<dbReference type="InterPro" id="IPR006015">
    <property type="entry name" value="Universal_stress_UspA"/>
</dbReference>
<comment type="caution">
    <text evidence="3">The sequence shown here is derived from an EMBL/GenBank/DDBJ whole genome shotgun (WGS) entry which is preliminary data.</text>
</comment>
<evidence type="ECO:0000313" key="4">
    <source>
        <dbReference type="Proteomes" id="UP000273828"/>
    </source>
</evidence>
<organism evidence="3 4">
    <name type="scientific">Natrarchaeobius halalkaliphilus</name>
    <dbReference type="NCBI Taxonomy" id="1679091"/>
    <lineage>
        <taxon>Archaea</taxon>
        <taxon>Methanobacteriati</taxon>
        <taxon>Methanobacteriota</taxon>
        <taxon>Stenosarchaea group</taxon>
        <taxon>Halobacteria</taxon>
        <taxon>Halobacteriales</taxon>
        <taxon>Natrialbaceae</taxon>
        <taxon>Natrarchaeobius</taxon>
    </lineage>
</organism>
<evidence type="ECO:0000259" key="2">
    <source>
        <dbReference type="Pfam" id="PF00582"/>
    </source>
</evidence>
<proteinExistence type="inferred from homology"/>
<dbReference type="AlphaFoldDB" id="A0A3N6LPB8"/>
<dbReference type="PANTHER" id="PTHR46268:SF6">
    <property type="entry name" value="UNIVERSAL STRESS PROTEIN UP12"/>
    <property type="match status" value="1"/>
</dbReference>
<evidence type="ECO:0000313" key="3">
    <source>
        <dbReference type="EMBL" id="RQG89967.1"/>
    </source>
</evidence>
<dbReference type="PANTHER" id="PTHR46268">
    <property type="entry name" value="STRESS RESPONSE PROTEIN NHAX"/>
    <property type="match status" value="1"/>
</dbReference>
<dbReference type="EMBL" id="REFY01000003">
    <property type="protein sequence ID" value="RQG89967.1"/>
    <property type="molecule type" value="Genomic_DNA"/>
</dbReference>
<gene>
    <name evidence="3" type="ORF">EA462_08140</name>
</gene>
<name>A0A3N6LPB8_9EURY</name>
<dbReference type="SUPFAM" id="SSF52402">
    <property type="entry name" value="Adenine nucleotide alpha hydrolases-like"/>
    <property type="match status" value="1"/>
</dbReference>
<dbReference type="Proteomes" id="UP000273828">
    <property type="component" value="Unassembled WGS sequence"/>
</dbReference>
<dbReference type="Pfam" id="PF00582">
    <property type="entry name" value="Usp"/>
    <property type="match status" value="1"/>
</dbReference>
<accession>A0A3N6LPB8</accession>
<dbReference type="RefSeq" id="WP_124178055.1">
    <property type="nucleotide sequence ID" value="NZ_REFY01000003.1"/>
</dbReference>